<reference evidence="2" key="1">
    <citation type="journal article" date="2022" name="Cell">
        <title>Design, construction, and in vivo augmentation of a complex gut microbiome.</title>
        <authorList>
            <person name="Cheng A.G."/>
            <person name="Ho P.Y."/>
            <person name="Aranda-Diaz A."/>
            <person name="Jain S."/>
            <person name="Yu F.B."/>
            <person name="Meng X."/>
            <person name="Wang M."/>
            <person name="Iakiviak M."/>
            <person name="Nagashima K."/>
            <person name="Zhao A."/>
            <person name="Murugkar P."/>
            <person name="Patil A."/>
            <person name="Atabakhsh K."/>
            <person name="Weakley A."/>
            <person name="Yan J."/>
            <person name="Brumbaugh A.R."/>
            <person name="Higginbottom S."/>
            <person name="Dimas A."/>
            <person name="Shiver A.L."/>
            <person name="Deutschbauer A."/>
            <person name="Neff N."/>
            <person name="Sonnenburg J.L."/>
            <person name="Huang K.C."/>
            <person name="Fischbach M.A."/>
        </authorList>
    </citation>
    <scope>NUCLEOTIDE SEQUENCE</scope>
    <source>
        <strain evidence="2">JC50</strain>
    </source>
</reference>
<name>A0ABY5V5A8_9BACT</name>
<keyword evidence="3" id="KW-1185">Reference proteome</keyword>
<gene>
    <name evidence="2" type="ORF">NQ519_13870</name>
</gene>
<keyword evidence="1" id="KW-0732">Signal</keyword>
<dbReference type="EMBL" id="CP102252">
    <property type="protein sequence ID" value="UWN64817.1"/>
    <property type="molecule type" value="Genomic_DNA"/>
</dbReference>
<dbReference type="RefSeq" id="WP_019150564.1">
    <property type="nucleotide sequence ID" value="NZ_CP102252.1"/>
</dbReference>
<accession>A0ABY5V5A8</accession>
<proteinExistence type="predicted"/>
<evidence type="ECO:0000256" key="1">
    <source>
        <dbReference type="SAM" id="SignalP"/>
    </source>
</evidence>
<feature type="signal peptide" evidence="1">
    <location>
        <begin position="1"/>
        <end position="22"/>
    </location>
</feature>
<evidence type="ECO:0000313" key="2">
    <source>
        <dbReference type="EMBL" id="UWN64817.1"/>
    </source>
</evidence>
<feature type="chain" id="PRO_5045150336" description="Major fimbrial subunit protein N-terminal domain-containing protein" evidence="1">
    <location>
        <begin position="23"/>
        <end position="390"/>
    </location>
</feature>
<evidence type="ECO:0000313" key="3">
    <source>
        <dbReference type="Proteomes" id="UP001058267"/>
    </source>
</evidence>
<organism evidence="2 3">
    <name type="scientific">Alistipes senegalensis JC50</name>
    <dbReference type="NCBI Taxonomy" id="1033732"/>
    <lineage>
        <taxon>Bacteria</taxon>
        <taxon>Pseudomonadati</taxon>
        <taxon>Bacteroidota</taxon>
        <taxon>Bacteroidia</taxon>
        <taxon>Bacteroidales</taxon>
        <taxon>Rikenellaceae</taxon>
        <taxon>Alistipes</taxon>
    </lineage>
</organism>
<sequence length="390" mass="43317">MPSNGIIRSFAFFALIVSAAFASCRRTGSEEAVPAPVTDPDDVRVSFRISLGATNGTRAGGTPEGAYDDGTGTAFENCIDLQNENYRFYFFDEHDKYLSAFRPVQLTPAGDDTDRSKIYEVIGKTDRALPAKFKVVALANWPSYPGTPEEGRTTIEELCSAPTGQYAYDAPFILSPERLIPMYGVKTCEEMTFTPGVLTYLGTVHLLRAMAKIEVSCLTSGWTLESVTLRRYNAAGCCAPSGVYDQEDYVTGSYDTDYAKEIHLVGGRNDADLKTLAFQAAGENRFVVYVPEYRNVVAGTAARKADDAAEMRLRFKETGDKEYPVEFKYYNDPPVGNSVGDPFDIRRNYYYKFSITKTSEPDLAVEVFPYEQIELEPGFGILPKTEVRIR</sequence>
<protein>
    <recommendedName>
        <fullName evidence="4">Major fimbrial subunit protein N-terminal domain-containing protein</fullName>
    </recommendedName>
</protein>
<dbReference type="Proteomes" id="UP001058267">
    <property type="component" value="Chromosome"/>
</dbReference>
<evidence type="ECO:0008006" key="4">
    <source>
        <dbReference type="Google" id="ProtNLM"/>
    </source>
</evidence>